<dbReference type="EMBL" id="JAGFBS010000002">
    <property type="protein sequence ID" value="KAG6380620.1"/>
    <property type="molecule type" value="Genomic_DNA"/>
</dbReference>
<accession>A0A8I2YXP0</accession>
<keyword evidence="1" id="KW-0472">Membrane</keyword>
<reference evidence="2" key="1">
    <citation type="submission" date="2021-03" db="EMBL/GenBank/DDBJ databases">
        <title>Evolutionary innovations through gain and loss of genes in the ectomycorrhizal Boletales.</title>
        <authorList>
            <person name="Wu G."/>
            <person name="Miyauchi S."/>
            <person name="Morin E."/>
            <person name="Yang Z.-L."/>
            <person name="Xu J."/>
            <person name="Martin F.M."/>
        </authorList>
    </citation>
    <scope>NUCLEOTIDE SEQUENCE</scope>
    <source>
        <strain evidence="2">BR01</strain>
    </source>
</reference>
<feature type="transmembrane region" description="Helical" evidence="1">
    <location>
        <begin position="156"/>
        <end position="178"/>
    </location>
</feature>
<feature type="transmembrane region" description="Helical" evidence="1">
    <location>
        <begin position="294"/>
        <end position="315"/>
    </location>
</feature>
<keyword evidence="1" id="KW-1133">Transmembrane helix</keyword>
<sequence>MPPLDIPFAGSKFTLDLSGVASFFGGEEAISALASVHLYEGRRWLGWYNCPGTFSFAARFARMANPRAWDGLFSPRSPPPVLLGLGLDGKTGPNYIAALSGTTVHTGHLAHLTIKRSKEMKEVLIPGRLTNPIDVAYIVMGPVDYNAPIKRLPLSYALSALVPITVSVTTCIMCALVYDWCSFSMIFLGMVSSGLANFVVGRGRLMIKKSVRNSVTDPPPGILLGEDSVVVIKGAEIGVNAITRARFELDTDLGTRDNFTRGVRHSYSAMGVVCLFLFTTQFILQLLLIPQGTLFGQIMFIVSLSVSWTYNYYLSSFDTEKIQAKLLFQTLGSPRIYRFCVGTRMTMAVLVCLMLFDDVTDSSAEEGQDRRLGILQACLPHLHATRGVWKKWMDKVVEQLMNADDLSLSWLSIDEEDEDALLSESERALLFTLLGDARAAFEWYFDNWTMYSSTSTSKG</sequence>
<gene>
    <name evidence="2" type="ORF">JVT61DRAFT_4986</name>
</gene>
<feature type="transmembrane region" description="Helical" evidence="1">
    <location>
        <begin position="184"/>
        <end position="200"/>
    </location>
</feature>
<evidence type="ECO:0000313" key="2">
    <source>
        <dbReference type="EMBL" id="KAG6380620.1"/>
    </source>
</evidence>
<keyword evidence="1" id="KW-0812">Transmembrane</keyword>
<evidence type="ECO:0000313" key="3">
    <source>
        <dbReference type="Proteomes" id="UP000683000"/>
    </source>
</evidence>
<feature type="transmembrane region" description="Helical" evidence="1">
    <location>
        <begin position="266"/>
        <end position="288"/>
    </location>
</feature>
<dbReference type="AlphaFoldDB" id="A0A8I2YXP0"/>
<organism evidence="2 3">
    <name type="scientific">Boletus reticuloceps</name>
    <dbReference type="NCBI Taxonomy" id="495285"/>
    <lineage>
        <taxon>Eukaryota</taxon>
        <taxon>Fungi</taxon>
        <taxon>Dikarya</taxon>
        <taxon>Basidiomycota</taxon>
        <taxon>Agaricomycotina</taxon>
        <taxon>Agaricomycetes</taxon>
        <taxon>Agaricomycetidae</taxon>
        <taxon>Boletales</taxon>
        <taxon>Boletineae</taxon>
        <taxon>Boletaceae</taxon>
        <taxon>Boletoideae</taxon>
        <taxon>Boletus</taxon>
    </lineage>
</organism>
<proteinExistence type="predicted"/>
<comment type="caution">
    <text evidence="2">The sequence shown here is derived from an EMBL/GenBank/DDBJ whole genome shotgun (WGS) entry which is preliminary data.</text>
</comment>
<name>A0A8I2YXP0_9AGAM</name>
<dbReference type="OrthoDB" id="2642022at2759"/>
<protein>
    <submittedName>
        <fullName evidence="2">Uncharacterized protein</fullName>
    </submittedName>
</protein>
<keyword evidence="3" id="KW-1185">Reference proteome</keyword>
<dbReference type="Proteomes" id="UP000683000">
    <property type="component" value="Unassembled WGS sequence"/>
</dbReference>
<evidence type="ECO:0000256" key="1">
    <source>
        <dbReference type="SAM" id="Phobius"/>
    </source>
</evidence>